<evidence type="ECO:0000313" key="3">
    <source>
        <dbReference type="Proteomes" id="UP000324800"/>
    </source>
</evidence>
<dbReference type="AlphaFoldDB" id="A0A5J4X3D5"/>
<accession>A0A5J4X3D5</accession>
<comment type="caution">
    <text evidence="2">The sequence shown here is derived from an EMBL/GenBank/DDBJ whole genome shotgun (WGS) entry which is preliminary data.</text>
</comment>
<feature type="compositionally biased region" description="Acidic residues" evidence="1">
    <location>
        <begin position="208"/>
        <end position="218"/>
    </location>
</feature>
<protein>
    <submittedName>
        <fullName evidence="2">Uncharacterized protein</fullName>
    </submittedName>
</protein>
<gene>
    <name evidence="2" type="ORF">EZS28_002976</name>
</gene>
<reference evidence="2 3" key="1">
    <citation type="submission" date="2019-03" db="EMBL/GenBank/DDBJ databases">
        <title>Single cell metagenomics reveals metabolic interactions within the superorganism composed of flagellate Streblomastix strix and complex community of Bacteroidetes bacteria on its surface.</title>
        <authorList>
            <person name="Treitli S.C."/>
            <person name="Kolisko M."/>
            <person name="Husnik F."/>
            <person name="Keeling P."/>
            <person name="Hampl V."/>
        </authorList>
    </citation>
    <scope>NUCLEOTIDE SEQUENCE [LARGE SCALE GENOMIC DNA]</scope>
    <source>
        <strain evidence="2">ST1C</strain>
    </source>
</reference>
<dbReference type="EMBL" id="SNRW01000381">
    <property type="protein sequence ID" value="KAA6401493.1"/>
    <property type="molecule type" value="Genomic_DNA"/>
</dbReference>
<organism evidence="2 3">
    <name type="scientific">Streblomastix strix</name>
    <dbReference type="NCBI Taxonomy" id="222440"/>
    <lineage>
        <taxon>Eukaryota</taxon>
        <taxon>Metamonada</taxon>
        <taxon>Preaxostyla</taxon>
        <taxon>Oxymonadida</taxon>
        <taxon>Streblomastigidae</taxon>
        <taxon>Streblomastix</taxon>
    </lineage>
</organism>
<name>A0A5J4X3D5_9EUKA</name>
<dbReference type="Proteomes" id="UP000324800">
    <property type="component" value="Unassembled WGS sequence"/>
</dbReference>
<sequence length="218" mass="24848">MYEVYYAKKAENLDLTGERATKHVKELILQRDDETLGLEFKKNGVTPGSGGADPEDEIETARMAVLIQRACVAGSTALNQGDFQATQRRFLTVKRNSSCFGAIQSSAGQIQQHFRCTWARIQVKIHQFEIVKHSVHLIMFAFQTLEEEKPMNLAYHQSYPKFEHQFPEEHNVQWSCGQQNAQRVGSQSIQPRQTRVENFAASRKVNDIDSEDDTKDAE</sequence>
<feature type="compositionally biased region" description="Polar residues" evidence="1">
    <location>
        <begin position="183"/>
        <end position="193"/>
    </location>
</feature>
<evidence type="ECO:0000256" key="1">
    <source>
        <dbReference type="SAM" id="MobiDB-lite"/>
    </source>
</evidence>
<evidence type="ECO:0000313" key="2">
    <source>
        <dbReference type="EMBL" id="KAA6401493.1"/>
    </source>
</evidence>
<proteinExistence type="predicted"/>
<feature type="region of interest" description="Disordered" evidence="1">
    <location>
        <begin position="183"/>
        <end position="218"/>
    </location>
</feature>